<evidence type="ECO:0000259" key="1">
    <source>
        <dbReference type="Pfam" id="PF22936"/>
    </source>
</evidence>
<proteinExistence type="predicted"/>
<dbReference type="Pfam" id="PF22936">
    <property type="entry name" value="Pol_BBD"/>
    <property type="match status" value="1"/>
</dbReference>
<feature type="domain" description="Retrovirus-related Pol polyprotein from transposon TNT 1-94-like beta-barrel" evidence="1">
    <location>
        <begin position="132"/>
        <end position="174"/>
    </location>
</feature>
<accession>A0A5J5B395</accession>
<name>A0A5J5B395_9ASTE</name>
<dbReference type="AlphaFoldDB" id="A0A5J5B395"/>
<dbReference type="Proteomes" id="UP000325577">
    <property type="component" value="Linkage Group LG16"/>
</dbReference>
<protein>
    <recommendedName>
        <fullName evidence="1">Retrovirus-related Pol polyprotein from transposon TNT 1-94-like beta-barrel domain-containing protein</fullName>
    </recommendedName>
</protein>
<evidence type="ECO:0000313" key="2">
    <source>
        <dbReference type="EMBL" id="KAA8537004.1"/>
    </source>
</evidence>
<keyword evidence="3" id="KW-1185">Reference proteome</keyword>
<reference evidence="2 3" key="1">
    <citation type="submission" date="2019-09" db="EMBL/GenBank/DDBJ databases">
        <title>A chromosome-level genome assembly of the Chinese tupelo Nyssa sinensis.</title>
        <authorList>
            <person name="Yang X."/>
            <person name="Kang M."/>
            <person name="Yang Y."/>
            <person name="Xiong H."/>
            <person name="Wang M."/>
            <person name="Zhang Z."/>
            <person name="Wang Z."/>
            <person name="Wu H."/>
            <person name="Ma T."/>
            <person name="Liu J."/>
            <person name="Xi Z."/>
        </authorList>
    </citation>
    <scope>NUCLEOTIDE SEQUENCE [LARGE SCALE GENOMIC DNA]</scope>
    <source>
        <strain evidence="2">J267</strain>
        <tissue evidence="2">Leaf</tissue>
    </source>
</reference>
<dbReference type="OrthoDB" id="2013098at2759"/>
<dbReference type="InterPro" id="IPR054722">
    <property type="entry name" value="PolX-like_BBD"/>
</dbReference>
<sequence length="180" mass="20779">MTSKFDYDVCSIKESSDLVNITTDELQSSLLVYKQRMNNHVVEEHALQMEYADDTGRRGCGRGAYRGRGRGHGRSAFNKSIVECYHCHDLWHFQYECPKRGKESRAHFAKISEEMLLMTYIKVQKDPSEEAWFLDSGCSNHMCGKKEFFNTLNEDFRESVKLGNNTYLNVMGKGGHDRES</sequence>
<dbReference type="EMBL" id="CM018039">
    <property type="protein sequence ID" value="KAA8537004.1"/>
    <property type="molecule type" value="Genomic_DNA"/>
</dbReference>
<evidence type="ECO:0000313" key="3">
    <source>
        <dbReference type="Proteomes" id="UP000325577"/>
    </source>
</evidence>
<organism evidence="2 3">
    <name type="scientific">Nyssa sinensis</name>
    <dbReference type="NCBI Taxonomy" id="561372"/>
    <lineage>
        <taxon>Eukaryota</taxon>
        <taxon>Viridiplantae</taxon>
        <taxon>Streptophyta</taxon>
        <taxon>Embryophyta</taxon>
        <taxon>Tracheophyta</taxon>
        <taxon>Spermatophyta</taxon>
        <taxon>Magnoliopsida</taxon>
        <taxon>eudicotyledons</taxon>
        <taxon>Gunneridae</taxon>
        <taxon>Pentapetalae</taxon>
        <taxon>asterids</taxon>
        <taxon>Cornales</taxon>
        <taxon>Nyssaceae</taxon>
        <taxon>Nyssa</taxon>
    </lineage>
</organism>
<gene>
    <name evidence="2" type="ORF">F0562_029482</name>
</gene>